<evidence type="ECO:0000313" key="6">
    <source>
        <dbReference type="EMBL" id="MEJ8846055.1"/>
    </source>
</evidence>
<reference evidence="6 7" key="1">
    <citation type="submission" date="2024-03" db="EMBL/GenBank/DDBJ databases">
        <title>Novel species of the genus Variovorax.</title>
        <authorList>
            <person name="Liu Q."/>
            <person name="Xin Y.-H."/>
        </authorList>
    </citation>
    <scope>NUCLEOTIDE SEQUENCE [LARGE SCALE GENOMIC DNA]</scope>
    <source>
        <strain evidence="6 7">KACC 18900</strain>
    </source>
</reference>
<dbReference type="SUPFAM" id="SSF74653">
    <property type="entry name" value="TolA/TonB C-terminal domain"/>
    <property type="match status" value="1"/>
</dbReference>
<name>A0ABU8WEZ1_9BURK</name>
<dbReference type="NCBIfam" id="TIGR01352">
    <property type="entry name" value="tonB_Cterm"/>
    <property type="match status" value="1"/>
</dbReference>
<feature type="domain" description="TonB C-terminal" evidence="5">
    <location>
        <begin position="1"/>
        <end position="85"/>
    </location>
</feature>
<dbReference type="PROSITE" id="PS52015">
    <property type="entry name" value="TONB_CTD"/>
    <property type="match status" value="1"/>
</dbReference>
<sequence>MQIKMPRRNLNEPMPNGTAVLRLHVDTLGNVRKASLASSSGSAVLDGAAVQALTGARFFPYREAGVALAVTTLMPLNVKGSMQCRGLNPLDC</sequence>
<keyword evidence="2" id="KW-0812">Transmembrane</keyword>
<evidence type="ECO:0000259" key="5">
    <source>
        <dbReference type="PROSITE" id="PS52015"/>
    </source>
</evidence>
<evidence type="ECO:0000256" key="3">
    <source>
        <dbReference type="ARBA" id="ARBA00022989"/>
    </source>
</evidence>
<gene>
    <name evidence="6" type="ORF">WKW82_05330</name>
</gene>
<keyword evidence="3" id="KW-1133">Transmembrane helix</keyword>
<dbReference type="Pfam" id="PF03544">
    <property type="entry name" value="TonB_C"/>
    <property type="match status" value="1"/>
</dbReference>
<evidence type="ECO:0000256" key="1">
    <source>
        <dbReference type="ARBA" id="ARBA00004167"/>
    </source>
</evidence>
<accession>A0ABU8WEZ1</accession>
<keyword evidence="4" id="KW-0472">Membrane</keyword>
<dbReference type="InterPro" id="IPR006260">
    <property type="entry name" value="TonB/TolA_C"/>
</dbReference>
<dbReference type="Proteomes" id="UP001385892">
    <property type="component" value="Unassembled WGS sequence"/>
</dbReference>
<protein>
    <submittedName>
        <fullName evidence="6">TonB family protein</fullName>
    </submittedName>
</protein>
<dbReference type="Gene3D" id="3.30.1150.10">
    <property type="match status" value="1"/>
</dbReference>
<dbReference type="EMBL" id="JBBKZT010000002">
    <property type="protein sequence ID" value="MEJ8846055.1"/>
    <property type="molecule type" value="Genomic_DNA"/>
</dbReference>
<evidence type="ECO:0000256" key="4">
    <source>
        <dbReference type="ARBA" id="ARBA00023136"/>
    </source>
</evidence>
<dbReference type="InterPro" id="IPR037682">
    <property type="entry name" value="TonB_C"/>
</dbReference>
<organism evidence="6 7">
    <name type="scientific">Variovorax rhizosphaerae</name>
    <dbReference type="NCBI Taxonomy" id="1836200"/>
    <lineage>
        <taxon>Bacteria</taxon>
        <taxon>Pseudomonadati</taxon>
        <taxon>Pseudomonadota</taxon>
        <taxon>Betaproteobacteria</taxon>
        <taxon>Burkholderiales</taxon>
        <taxon>Comamonadaceae</taxon>
        <taxon>Variovorax</taxon>
    </lineage>
</organism>
<evidence type="ECO:0000256" key="2">
    <source>
        <dbReference type="ARBA" id="ARBA00022692"/>
    </source>
</evidence>
<comment type="subcellular location">
    <subcellularLocation>
        <location evidence="1">Membrane</location>
        <topology evidence="1">Single-pass membrane protein</topology>
    </subcellularLocation>
</comment>
<comment type="caution">
    <text evidence="6">The sequence shown here is derived from an EMBL/GenBank/DDBJ whole genome shotgun (WGS) entry which is preliminary data.</text>
</comment>
<dbReference type="RefSeq" id="WP_340341207.1">
    <property type="nucleotide sequence ID" value="NZ_JBBKZT010000002.1"/>
</dbReference>
<keyword evidence="7" id="KW-1185">Reference proteome</keyword>
<proteinExistence type="predicted"/>
<evidence type="ECO:0000313" key="7">
    <source>
        <dbReference type="Proteomes" id="UP001385892"/>
    </source>
</evidence>